<dbReference type="Proteomes" id="UP000223606">
    <property type="component" value="Chromosome 1"/>
</dbReference>
<dbReference type="SUPFAM" id="SSF54637">
    <property type="entry name" value="Thioesterase/thiol ester dehydrase-isomerase"/>
    <property type="match status" value="1"/>
</dbReference>
<dbReference type="PANTHER" id="PTHR31793">
    <property type="entry name" value="4-HYDROXYBENZOYL-COA THIOESTERASE FAMILY MEMBER"/>
    <property type="match status" value="1"/>
</dbReference>
<name>A0A2C9D825_9HYPH</name>
<dbReference type="GO" id="GO:0047617">
    <property type="term" value="F:fatty acyl-CoA hydrolase activity"/>
    <property type="evidence" value="ECO:0007669"/>
    <property type="project" value="TreeGrafter"/>
</dbReference>
<accession>A0A2C9D825</accession>
<keyword evidence="1" id="KW-0560">Oxidoreductase</keyword>
<dbReference type="InterPro" id="IPR050563">
    <property type="entry name" value="4-hydroxybenzoyl-CoA_TE"/>
</dbReference>
<dbReference type="Pfam" id="PF13279">
    <property type="entry name" value="4HBT_2"/>
    <property type="match status" value="1"/>
</dbReference>
<dbReference type="GO" id="GO:0047728">
    <property type="term" value="F:carnitine 3-dehydrogenase activity"/>
    <property type="evidence" value="ECO:0007669"/>
    <property type="project" value="UniProtKB-EC"/>
</dbReference>
<dbReference type="InterPro" id="IPR029069">
    <property type="entry name" value="HotDog_dom_sf"/>
</dbReference>
<dbReference type="KEGG" id="hdi:HDIA_2885"/>
<dbReference type="EMBL" id="LT960614">
    <property type="protein sequence ID" value="SON56426.1"/>
    <property type="molecule type" value="Genomic_DNA"/>
</dbReference>
<dbReference type="OrthoDB" id="9803287at2"/>
<sequence>MTFPVPFVSAPASLESAWIDYNGHLNVAYYHVLFDRAVDDLFATLGLGPSYASRRRLSTFTVEAHVCYLAEVPVDSIVTVSSQLLAADPKRMHLFQEMHSVGSGTLHATCESLSLHVDLERRRACDYPPEIRQNIEMLLTAHAGLPVPERTGRSIALKKA</sequence>
<dbReference type="PANTHER" id="PTHR31793:SF2">
    <property type="entry name" value="BLR1345 PROTEIN"/>
    <property type="match status" value="1"/>
</dbReference>
<dbReference type="Gene3D" id="3.10.129.10">
    <property type="entry name" value="Hotdog Thioesterase"/>
    <property type="match status" value="1"/>
</dbReference>
<dbReference type="CDD" id="cd00586">
    <property type="entry name" value="4HBT"/>
    <property type="match status" value="1"/>
</dbReference>
<dbReference type="RefSeq" id="WP_099556812.1">
    <property type="nucleotide sequence ID" value="NZ_LT960614.1"/>
</dbReference>
<reference evidence="2" key="1">
    <citation type="submission" date="2017-09" db="EMBL/GenBank/DDBJ databases">
        <title>Genome sequence of Nannocystis excedens DSM 71.</title>
        <authorList>
            <person name="Blom J."/>
        </authorList>
    </citation>
    <scope>NUCLEOTIDE SEQUENCE [LARGE SCALE GENOMIC DNA]</scope>
    <source>
        <strain evidence="2">type strain: E19</strain>
    </source>
</reference>
<dbReference type="EC" id="1.1.1.108" evidence="1"/>
<organism evidence="1 2">
    <name type="scientific">Hartmannibacter diazotrophicus</name>
    <dbReference type="NCBI Taxonomy" id="1482074"/>
    <lineage>
        <taxon>Bacteria</taxon>
        <taxon>Pseudomonadati</taxon>
        <taxon>Pseudomonadota</taxon>
        <taxon>Alphaproteobacteria</taxon>
        <taxon>Hyphomicrobiales</taxon>
        <taxon>Pleomorphomonadaceae</taxon>
        <taxon>Hartmannibacter</taxon>
    </lineage>
</organism>
<evidence type="ECO:0000313" key="1">
    <source>
        <dbReference type="EMBL" id="SON56426.1"/>
    </source>
</evidence>
<protein>
    <submittedName>
        <fullName evidence="1">L-carnitine dehydrogenase</fullName>
        <ecNumber evidence="1">1.1.1.108</ecNumber>
    </submittedName>
</protein>
<dbReference type="AlphaFoldDB" id="A0A2C9D825"/>
<proteinExistence type="predicted"/>
<gene>
    <name evidence="1" type="primary">lcdH</name>
    <name evidence="1" type="ORF">HDIA_2885</name>
</gene>
<evidence type="ECO:0000313" key="2">
    <source>
        <dbReference type="Proteomes" id="UP000223606"/>
    </source>
</evidence>
<keyword evidence="2" id="KW-1185">Reference proteome</keyword>